<organism evidence="2 3">
    <name type="scientific">Phytohabitans houttuyneae</name>
    <dbReference type="NCBI Taxonomy" id="1076126"/>
    <lineage>
        <taxon>Bacteria</taxon>
        <taxon>Bacillati</taxon>
        <taxon>Actinomycetota</taxon>
        <taxon>Actinomycetes</taxon>
        <taxon>Micromonosporales</taxon>
        <taxon>Micromonosporaceae</taxon>
    </lineage>
</organism>
<reference evidence="2 3" key="2">
    <citation type="submission" date="2020-03" db="EMBL/GenBank/DDBJ databases">
        <authorList>
            <person name="Ichikawa N."/>
            <person name="Kimura A."/>
            <person name="Kitahashi Y."/>
            <person name="Uohara A."/>
        </authorList>
    </citation>
    <scope>NUCLEOTIDE SEQUENCE [LARGE SCALE GENOMIC DNA]</scope>
    <source>
        <strain evidence="2 3">NBRC 108639</strain>
    </source>
</reference>
<sequence>MARKDMVLVYIADPRWYITEEVDDPQRPRRRWWRLWWNSIDHGYTGRRDGDQLRELLERARLDPDPGAWRQPTAEEKRPRRDG</sequence>
<dbReference type="RefSeq" id="WP_173056990.1">
    <property type="nucleotide sequence ID" value="NZ_BAABGO010000001.1"/>
</dbReference>
<accession>A0A6V8KCL7</accession>
<protein>
    <submittedName>
        <fullName evidence="2">Uncharacterized protein</fullName>
    </submittedName>
</protein>
<evidence type="ECO:0000313" key="2">
    <source>
        <dbReference type="EMBL" id="GFJ79457.1"/>
    </source>
</evidence>
<name>A0A6V8KCL7_9ACTN</name>
<proteinExistence type="predicted"/>
<comment type="caution">
    <text evidence="2">The sequence shown here is derived from an EMBL/GenBank/DDBJ whole genome shotgun (WGS) entry which is preliminary data.</text>
</comment>
<reference evidence="2 3" key="1">
    <citation type="submission" date="2020-03" db="EMBL/GenBank/DDBJ databases">
        <title>Whole genome shotgun sequence of Phytohabitans houttuyneae NBRC 108639.</title>
        <authorList>
            <person name="Komaki H."/>
            <person name="Tamura T."/>
        </authorList>
    </citation>
    <scope>NUCLEOTIDE SEQUENCE [LARGE SCALE GENOMIC DNA]</scope>
    <source>
        <strain evidence="2 3">NBRC 108639</strain>
    </source>
</reference>
<keyword evidence="3" id="KW-1185">Reference proteome</keyword>
<feature type="region of interest" description="Disordered" evidence="1">
    <location>
        <begin position="63"/>
        <end position="83"/>
    </location>
</feature>
<dbReference type="Proteomes" id="UP000482800">
    <property type="component" value="Unassembled WGS sequence"/>
</dbReference>
<evidence type="ECO:0000313" key="3">
    <source>
        <dbReference type="Proteomes" id="UP000482800"/>
    </source>
</evidence>
<gene>
    <name evidence="2" type="ORF">Phou_036370</name>
</gene>
<feature type="compositionally biased region" description="Basic and acidic residues" evidence="1">
    <location>
        <begin position="73"/>
        <end position="83"/>
    </location>
</feature>
<dbReference type="AlphaFoldDB" id="A0A6V8KCL7"/>
<dbReference type="EMBL" id="BLPF01000001">
    <property type="protein sequence ID" value="GFJ79457.1"/>
    <property type="molecule type" value="Genomic_DNA"/>
</dbReference>
<evidence type="ECO:0000256" key="1">
    <source>
        <dbReference type="SAM" id="MobiDB-lite"/>
    </source>
</evidence>